<protein>
    <submittedName>
        <fullName evidence="1">Uncharacterized protein</fullName>
    </submittedName>
</protein>
<reference evidence="1" key="1">
    <citation type="journal article" date="2021" name="Sci. Rep.">
        <title>Diploid genomic architecture of Nitzschia inconspicua, an elite biomass production diatom.</title>
        <authorList>
            <person name="Oliver A."/>
            <person name="Podell S."/>
            <person name="Pinowska A."/>
            <person name="Traller J.C."/>
            <person name="Smith S.R."/>
            <person name="McClure R."/>
            <person name="Beliaev A."/>
            <person name="Bohutskyi P."/>
            <person name="Hill E.A."/>
            <person name="Rabines A."/>
            <person name="Zheng H."/>
            <person name="Allen L.Z."/>
            <person name="Kuo A."/>
            <person name="Grigoriev I.V."/>
            <person name="Allen A.E."/>
            <person name="Hazlebeck D."/>
            <person name="Allen E.E."/>
        </authorList>
    </citation>
    <scope>NUCLEOTIDE SEQUENCE</scope>
    <source>
        <strain evidence="1">Hildebrandi</strain>
    </source>
</reference>
<dbReference type="Proteomes" id="UP000693970">
    <property type="component" value="Unassembled WGS sequence"/>
</dbReference>
<accession>A0A9K3Q5S2</accession>
<dbReference type="OrthoDB" id="186217at2759"/>
<dbReference type="EMBL" id="JAGRRH010000005">
    <property type="protein sequence ID" value="KAG7369449.1"/>
    <property type="molecule type" value="Genomic_DNA"/>
</dbReference>
<comment type="caution">
    <text evidence="1">The sequence shown here is derived from an EMBL/GenBank/DDBJ whole genome shotgun (WGS) entry which is preliminary data.</text>
</comment>
<reference evidence="1" key="2">
    <citation type="submission" date="2021-04" db="EMBL/GenBank/DDBJ databases">
        <authorList>
            <person name="Podell S."/>
        </authorList>
    </citation>
    <scope>NUCLEOTIDE SEQUENCE</scope>
    <source>
        <strain evidence="1">Hildebrandi</strain>
    </source>
</reference>
<organism evidence="1 2">
    <name type="scientific">Nitzschia inconspicua</name>
    <dbReference type="NCBI Taxonomy" id="303405"/>
    <lineage>
        <taxon>Eukaryota</taxon>
        <taxon>Sar</taxon>
        <taxon>Stramenopiles</taxon>
        <taxon>Ochrophyta</taxon>
        <taxon>Bacillariophyta</taxon>
        <taxon>Bacillariophyceae</taxon>
        <taxon>Bacillariophycidae</taxon>
        <taxon>Bacillariales</taxon>
        <taxon>Bacillariaceae</taxon>
        <taxon>Nitzschia</taxon>
    </lineage>
</organism>
<evidence type="ECO:0000313" key="2">
    <source>
        <dbReference type="Proteomes" id="UP000693970"/>
    </source>
</evidence>
<gene>
    <name evidence="1" type="ORF">IV203_027195</name>
</gene>
<sequence length="120" mass="14189">MPASNNHNSDPQRRLCEPFRLLVTPYRDLMILERTTNCNHPNNKNNGNNNNKNNEIENDHPYVLWRLHKVNEIPALPSLGISRQAHGWTAVNSTQQQPDDSFIRLAWLEWQWIHRVINCW</sequence>
<evidence type="ECO:0000313" key="1">
    <source>
        <dbReference type="EMBL" id="KAG7369449.1"/>
    </source>
</evidence>
<name>A0A9K3Q5S2_9STRA</name>
<dbReference type="AlphaFoldDB" id="A0A9K3Q5S2"/>
<keyword evidence="2" id="KW-1185">Reference proteome</keyword>
<proteinExistence type="predicted"/>